<keyword evidence="4" id="KW-0547">Nucleotide-binding</keyword>
<organism evidence="4 5">
    <name type="scientific">Melissococcus plutonius</name>
    <dbReference type="NCBI Taxonomy" id="33970"/>
    <lineage>
        <taxon>Bacteria</taxon>
        <taxon>Bacillati</taxon>
        <taxon>Bacillota</taxon>
        <taxon>Bacilli</taxon>
        <taxon>Lactobacillales</taxon>
        <taxon>Enterococcaceae</taxon>
        <taxon>Melissococcus</taxon>
    </lineage>
</organism>
<evidence type="ECO:0000259" key="2">
    <source>
        <dbReference type="Pfam" id="PF07261"/>
    </source>
</evidence>
<reference evidence="4 5" key="1">
    <citation type="submission" date="2018-01" db="EMBL/GenBank/DDBJ databases">
        <title>Whole genome sequence of Melissococcus plutonius DAT561.</title>
        <authorList>
            <person name="Okumura K."/>
            <person name="Takamatsu D."/>
            <person name="Okura M."/>
        </authorList>
    </citation>
    <scope>NUCLEOTIDE SEQUENCE [LARGE SCALE GENOMIC DNA]</scope>
    <source>
        <strain evidence="4 5">DAT561</strain>
    </source>
</reference>
<dbReference type="GO" id="GO:0004386">
    <property type="term" value="F:helicase activity"/>
    <property type="evidence" value="ECO:0007669"/>
    <property type="project" value="UniProtKB-KW"/>
</dbReference>
<accession>A0A2Z5Y1A8</accession>
<evidence type="ECO:0000313" key="5">
    <source>
        <dbReference type="Proteomes" id="UP000269226"/>
    </source>
</evidence>
<protein>
    <submittedName>
        <fullName evidence="4">Helicase loader DnaB</fullName>
    </submittedName>
</protein>
<dbReference type="EMBL" id="AP018492">
    <property type="protein sequence ID" value="BBC60574.1"/>
    <property type="molecule type" value="Genomic_DNA"/>
</dbReference>
<feature type="domain" description="Replicative helicase loading/DNA remodeling protein DnaB N-terminal winged helix" evidence="3">
    <location>
        <begin position="9"/>
        <end position="270"/>
    </location>
</feature>
<dbReference type="Proteomes" id="UP000269226">
    <property type="component" value="Chromosome"/>
</dbReference>
<dbReference type="Pfam" id="PF07261">
    <property type="entry name" value="DnaB_2"/>
    <property type="match status" value="1"/>
</dbReference>
<dbReference type="GeneID" id="57042997"/>
<proteinExistence type="inferred from homology"/>
<keyword evidence="4" id="KW-0347">Helicase</keyword>
<dbReference type="RefSeq" id="WP_015694631.1">
    <property type="nucleotide sequence ID" value="NZ_AP018492.1"/>
</dbReference>
<dbReference type="AlphaFoldDB" id="A0A2Z5Y1A8"/>
<dbReference type="InterPro" id="IPR006343">
    <property type="entry name" value="DnaB/C_C"/>
</dbReference>
<evidence type="ECO:0000313" key="4">
    <source>
        <dbReference type="EMBL" id="BBC60574.1"/>
    </source>
</evidence>
<keyword evidence="4" id="KW-0067">ATP-binding</keyword>
<feature type="domain" description="DnaB/C C-terminal" evidence="2">
    <location>
        <begin position="337"/>
        <end position="402"/>
    </location>
</feature>
<keyword evidence="4" id="KW-0378">Hydrolase</keyword>
<sequence length="470" mass="55183">MNNEHHEIQPKTIFQTIINTPLTDQDKEVLMFLYQPIIGANALCLYLTLLSEINSTTGQSDSLFHVDIITTTDMGIKQIMQARKKLEGIGLLDTFVKEDIELGFNYIYQLNHPETAIRFFKDEILSITLLNVVGQRKFNKLFEQFQPKEINLAGYENISADFKEIYLFNEEQVLSQQEFIQTIHHQLKKSRPKRELTVDSETFDWNFFLTQLTNFGIQLPEDEADFKKMVLLYHQSLGIDEFEMANLAAKSFDYYTNQINSQELKKQINQAFYPQKKQRKIDPFYKDMKLSEEEKSSYRYNSLKQMENFSDADIAVVMESEKFAPEIYLTMVKEACNLFPTNIEKYNVRFLVEHSKLPNSVINILIHFVIVIEKKTTFESEHASKIANDWAKEKICSPEEAIIYVKHRQKEKQTKMNTKKPFYKGKQQPIRKEILPDWVENPIKEKKLSKEKKAALDRQIQEFLNRGGES</sequence>
<name>A0A2Z5Y1A8_9ENTE</name>
<evidence type="ECO:0000256" key="1">
    <source>
        <dbReference type="ARBA" id="ARBA00093462"/>
    </source>
</evidence>
<dbReference type="InterPro" id="IPR058660">
    <property type="entry name" value="WHD_DnaB"/>
</dbReference>
<dbReference type="Pfam" id="PF25888">
    <property type="entry name" value="WHD_DnaB"/>
    <property type="match status" value="1"/>
</dbReference>
<comment type="similarity">
    <text evidence="1">Belongs to the DnaB/DnaD family.</text>
</comment>
<evidence type="ECO:0000259" key="3">
    <source>
        <dbReference type="Pfam" id="PF25888"/>
    </source>
</evidence>
<gene>
    <name evidence="4" type="ORF">DAT561_0437</name>
</gene>